<proteinExistence type="predicted"/>
<keyword evidence="2" id="KW-1185">Reference proteome</keyword>
<evidence type="ECO:0000313" key="2">
    <source>
        <dbReference type="Proteomes" id="UP001255917"/>
    </source>
</evidence>
<sequence>MEIADCIINKASDIDLAVSAHQEFSDAADYIWKAPRLLDQERKDELGKLKIYFPDNQELAARRWHHESRKLDGTFPYLMNNGNLFSVASLYEGRSQ</sequence>
<comment type="caution">
    <text evidence="1">The sequence shown here is derived from an EMBL/GenBank/DDBJ whole genome shotgun (WGS) entry which is preliminary data.</text>
</comment>
<evidence type="ECO:0000313" key="1">
    <source>
        <dbReference type="EMBL" id="MDT8880570.1"/>
    </source>
</evidence>
<reference evidence="2" key="1">
    <citation type="submission" date="2023-07" db="EMBL/GenBank/DDBJ databases">
        <title>Substrates and metabolic shifts associated with increased methane emissions in unrestored hypersaline salterns.</title>
        <authorList>
            <person name="Bueno De Mesquita C.P."/>
            <person name="Tringe S.G."/>
        </authorList>
    </citation>
    <scope>NUCLEOTIDE SEQUENCE [LARGE SCALE GENOMIC DNA]</scope>
    <source>
        <strain evidence="2">I4</strain>
    </source>
</reference>
<gene>
    <name evidence="1" type="ORF">RSO68_13915</name>
</gene>
<dbReference type="EMBL" id="JAVXUR010000005">
    <property type="protein sequence ID" value="MDT8880570.1"/>
    <property type="molecule type" value="Genomic_DNA"/>
</dbReference>
<dbReference type="Proteomes" id="UP001255917">
    <property type="component" value="Unassembled WGS sequence"/>
</dbReference>
<protein>
    <submittedName>
        <fullName evidence="1">Uncharacterized protein</fullName>
    </submittedName>
</protein>
<dbReference type="RefSeq" id="WP_315587008.1">
    <property type="nucleotide sequence ID" value="NZ_JAVXUR010000005.1"/>
</dbReference>
<organism evidence="1 2">
    <name type="scientific">Halomonas saccharevitans</name>
    <dbReference type="NCBI Taxonomy" id="416872"/>
    <lineage>
        <taxon>Bacteria</taxon>
        <taxon>Pseudomonadati</taxon>
        <taxon>Pseudomonadota</taxon>
        <taxon>Gammaproteobacteria</taxon>
        <taxon>Oceanospirillales</taxon>
        <taxon>Halomonadaceae</taxon>
        <taxon>Halomonas</taxon>
    </lineage>
</organism>
<accession>A0ABU3NHB7</accession>
<name>A0ABU3NHB7_9GAMM</name>